<gene>
    <name evidence="1" type="ORF">CXG81DRAFT_25942</name>
</gene>
<dbReference type="Gene3D" id="3.90.1410.10">
    <property type="entry name" value="set domain protein methyltransferase, domain 1"/>
    <property type="match status" value="1"/>
</dbReference>
<evidence type="ECO:0008006" key="3">
    <source>
        <dbReference type="Google" id="ProtNLM"/>
    </source>
</evidence>
<reference evidence="2" key="1">
    <citation type="journal article" date="2018" name="Nat. Microbiol.">
        <title>Leveraging single-cell genomics to expand the fungal tree of life.</title>
        <authorList>
            <person name="Ahrendt S.R."/>
            <person name="Quandt C.A."/>
            <person name="Ciobanu D."/>
            <person name="Clum A."/>
            <person name="Salamov A."/>
            <person name="Andreopoulos B."/>
            <person name="Cheng J.F."/>
            <person name="Woyke T."/>
            <person name="Pelin A."/>
            <person name="Henrissat B."/>
            <person name="Reynolds N.K."/>
            <person name="Benny G.L."/>
            <person name="Smith M.E."/>
            <person name="James T.Y."/>
            <person name="Grigoriev I.V."/>
        </authorList>
    </citation>
    <scope>NUCLEOTIDE SEQUENCE [LARGE SCALE GENOMIC DNA]</scope>
    <source>
        <strain evidence="2">ATCC 52028</strain>
    </source>
</reference>
<protein>
    <recommendedName>
        <fullName evidence="3">SET domain-containing protein</fullName>
    </recommendedName>
</protein>
<evidence type="ECO:0000313" key="2">
    <source>
        <dbReference type="Proteomes" id="UP000274922"/>
    </source>
</evidence>
<name>A0A4P9X814_9FUNG</name>
<proteinExistence type="predicted"/>
<dbReference type="AlphaFoldDB" id="A0A4P9X814"/>
<evidence type="ECO:0000313" key="1">
    <source>
        <dbReference type="EMBL" id="RKP01393.1"/>
    </source>
</evidence>
<organism evidence="1 2">
    <name type="scientific">Caulochytrium protostelioides</name>
    <dbReference type="NCBI Taxonomy" id="1555241"/>
    <lineage>
        <taxon>Eukaryota</taxon>
        <taxon>Fungi</taxon>
        <taxon>Fungi incertae sedis</taxon>
        <taxon>Chytridiomycota</taxon>
        <taxon>Chytridiomycota incertae sedis</taxon>
        <taxon>Chytridiomycetes</taxon>
        <taxon>Caulochytriales</taxon>
        <taxon>Caulochytriaceae</taxon>
        <taxon>Caulochytrium</taxon>
    </lineage>
</organism>
<dbReference type="OrthoDB" id="10684042at2759"/>
<accession>A0A4P9X814</accession>
<keyword evidence="2" id="KW-1185">Reference proteome</keyword>
<sequence length="820" mass="87888">MFRRRPQAVLAWYEAQCATMEDAPSVGARGRPAPLAIRTTAERGDELEWSPTPALLARLTAAAAEVRADGAVCAATVPWSLTLSTAGIDAWLLAVAPRHQDAAASASASVSARDVSRARQALAQALQALDTQIPPRRRERLKLMLFLAWDRMLPSDASDADALDDDSDAWHPWRPYTRSLAPTHASLADMAGRSWARENAAADAVDAVPPPAPSLTDEMVELITASGSPLAARWEAWHGRWTGYYRQLQPALAHLQATFDAAEGLSSASSSAWRTALVTADMLINTRGLALGSMPSREPIHTAAVPATLADPALEALEYLVPLLDYCNHDAEHANAFWEVGVDGVRLMVKAGAVAAARAAADAHQQADAHATANARAAVDGIPLLISYGDDKSDLETVFLHGFASLPTVRCLDAATVTPMAPPLPLTGLVSALDRALTARAATQAADAKDAAPDAETRFAVLQRLGLPPVLDFMEFALSVSAVSPNAALATAAAPPRSILASGLNTDDRVRLHVMAASSEQPLVRLWEALDELDAADEAAGRVSDSSARIDVAAALFWRSDSQDNGDADDGAAVLEAALAGAVTATLHQSLHALHTAAAAVYRPSGDPTWQREAHAWLDLAEDALTTGTPARLPPFPVHALVQASRWCLDALDVADPHAFCLRSSLAWLARYAVALAALLPSADSAPNRSVNDQYYVEAGMKATQKQSETWQLHLKEPLSEMSSKSTALDAHRRFLEVWLATYEPLWATFLKPCRARQRLGLYSYKKRVFAKFMNRVAKEAATEMAPVVAEVRFRTVLVDEFRTTQHSEESGVLEEPSAS</sequence>
<dbReference type="Proteomes" id="UP000274922">
    <property type="component" value="Unassembled WGS sequence"/>
</dbReference>
<dbReference type="EMBL" id="ML014174">
    <property type="protein sequence ID" value="RKP01393.1"/>
    <property type="molecule type" value="Genomic_DNA"/>
</dbReference>